<dbReference type="CDD" id="cd00751">
    <property type="entry name" value="thiolase"/>
    <property type="match status" value="1"/>
</dbReference>
<evidence type="ECO:0000256" key="3">
    <source>
        <dbReference type="ARBA" id="ARBA00023315"/>
    </source>
</evidence>
<dbReference type="InterPro" id="IPR020616">
    <property type="entry name" value="Thiolase_N"/>
</dbReference>
<keyword evidence="3 6" id="KW-0012">Acyltransferase</keyword>
<dbReference type="PROSITE" id="PS00098">
    <property type="entry name" value="THIOLASE_1"/>
    <property type="match status" value="1"/>
</dbReference>
<keyword evidence="2 6" id="KW-0808">Transferase</keyword>
<dbReference type="PIRSF" id="PIRSF000429">
    <property type="entry name" value="Ac-CoA_Ac_transf"/>
    <property type="match status" value="1"/>
</dbReference>
<feature type="domain" description="Thiolase N-terminal" evidence="4">
    <location>
        <begin position="4"/>
        <end position="263"/>
    </location>
</feature>
<evidence type="ECO:0000256" key="2">
    <source>
        <dbReference type="ARBA" id="ARBA00022679"/>
    </source>
</evidence>
<evidence type="ECO:0000313" key="6">
    <source>
        <dbReference type="EMBL" id="KUG02743.1"/>
    </source>
</evidence>
<dbReference type="NCBIfam" id="TIGR01930">
    <property type="entry name" value="AcCoA-C-Actrans"/>
    <property type="match status" value="1"/>
</dbReference>
<dbReference type="EC" id="2.3.1.9" evidence="6"/>
<protein>
    <submittedName>
        <fullName evidence="6">3-ketoacyl-coa thiolase</fullName>
        <ecNumber evidence="6">2.3.1.16</ecNumber>
        <ecNumber evidence="6">2.3.1.9</ecNumber>
    </submittedName>
</protein>
<dbReference type="FunFam" id="3.40.47.10:FF:000010">
    <property type="entry name" value="Acetyl-CoA acetyltransferase (Thiolase)"/>
    <property type="match status" value="1"/>
</dbReference>
<feature type="domain" description="Thiolase C-terminal" evidence="5">
    <location>
        <begin position="272"/>
        <end position="392"/>
    </location>
</feature>
<dbReference type="InterPro" id="IPR020615">
    <property type="entry name" value="Thiolase_acyl_enz_int_AS"/>
</dbReference>
<reference evidence="6" key="1">
    <citation type="journal article" date="2015" name="Proc. Natl. Acad. Sci. U.S.A.">
        <title>Networks of energetic and metabolic interactions define dynamics in microbial communities.</title>
        <authorList>
            <person name="Embree M."/>
            <person name="Liu J.K."/>
            <person name="Al-Bassam M.M."/>
            <person name="Zengler K."/>
        </authorList>
    </citation>
    <scope>NUCLEOTIDE SEQUENCE</scope>
</reference>
<evidence type="ECO:0000259" key="4">
    <source>
        <dbReference type="Pfam" id="PF00108"/>
    </source>
</evidence>
<dbReference type="Pfam" id="PF02803">
    <property type="entry name" value="Thiolase_C"/>
    <property type="match status" value="1"/>
</dbReference>
<comment type="similarity">
    <text evidence="1">Belongs to the thiolase-like superfamily. Thiolase family.</text>
</comment>
<dbReference type="InterPro" id="IPR016039">
    <property type="entry name" value="Thiolase-like"/>
</dbReference>
<organism evidence="6">
    <name type="scientific">hydrocarbon metagenome</name>
    <dbReference type="NCBI Taxonomy" id="938273"/>
    <lineage>
        <taxon>unclassified sequences</taxon>
        <taxon>metagenomes</taxon>
        <taxon>ecological metagenomes</taxon>
    </lineage>
</organism>
<proteinExistence type="inferred from homology"/>
<dbReference type="EC" id="2.3.1.16" evidence="6"/>
<dbReference type="AlphaFoldDB" id="A0A0W8E242"/>
<gene>
    <name evidence="6" type="ORF">ASZ90_019879</name>
</gene>
<dbReference type="GO" id="GO:0003985">
    <property type="term" value="F:acetyl-CoA C-acetyltransferase activity"/>
    <property type="evidence" value="ECO:0007669"/>
    <property type="project" value="UniProtKB-EC"/>
</dbReference>
<dbReference type="InterPro" id="IPR020617">
    <property type="entry name" value="Thiolase_C"/>
</dbReference>
<dbReference type="Gene3D" id="3.40.47.10">
    <property type="match status" value="2"/>
</dbReference>
<accession>A0A0W8E242</accession>
<dbReference type="PANTHER" id="PTHR18919">
    <property type="entry name" value="ACETYL-COA C-ACYLTRANSFERASE"/>
    <property type="match status" value="1"/>
</dbReference>
<dbReference type="PANTHER" id="PTHR18919:SF107">
    <property type="entry name" value="ACETYL-COA ACETYLTRANSFERASE, CYTOSOLIC"/>
    <property type="match status" value="1"/>
</dbReference>
<dbReference type="EMBL" id="LNQE01001910">
    <property type="protein sequence ID" value="KUG02743.1"/>
    <property type="molecule type" value="Genomic_DNA"/>
</dbReference>
<comment type="caution">
    <text evidence="6">The sequence shown here is derived from an EMBL/GenBank/DDBJ whole genome shotgun (WGS) entry which is preliminary data.</text>
</comment>
<dbReference type="InterPro" id="IPR002155">
    <property type="entry name" value="Thiolase"/>
</dbReference>
<sequence>MREIVIASGARTAIGDFGGSLSSFSAVSLGGVAGRAAVSRAGLEPADIEEVLVGHCLQGGAKGNPARQVQKEIGIPWNAPAATINQQCASAMRSLEIACADIRLGKVDIALVGGIESTSSAPYYLLKARQGYRLFHGNDGPYDSLIYDGLNCAIMGYHMGVTAENLAARYQISREEQDELAYLGHQRAVTAIASGKFQDEIAAVEIKKRGKTVIFDIDEHPRADVTLESLSRLQAVFKKDGTVTAGNASGLNDGGAAVVVMEKGAAESRGIKPMARILSTASCGVHPEIMGIGPVYAIPRALKYAGLEMKDVDYFEINEAFAAQFLACNRELNISMDKINANGSGIALGHPTGQTGIRLIITAMYELLKRNQKIGCASLCAGGGPAMAVIFEML</sequence>
<evidence type="ECO:0000259" key="5">
    <source>
        <dbReference type="Pfam" id="PF02803"/>
    </source>
</evidence>
<dbReference type="SUPFAM" id="SSF53901">
    <property type="entry name" value="Thiolase-like"/>
    <property type="match status" value="2"/>
</dbReference>
<name>A0A0W8E242_9ZZZZ</name>
<dbReference type="Pfam" id="PF00108">
    <property type="entry name" value="Thiolase_N"/>
    <property type="match status" value="1"/>
</dbReference>
<evidence type="ECO:0000256" key="1">
    <source>
        <dbReference type="ARBA" id="ARBA00010982"/>
    </source>
</evidence>